<evidence type="ECO:0000313" key="5">
    <source>
        <dbReference type="EMBL" id="GIH15581.1"/>
    </source>
</evidence>
<dbReference type="PRINTS" id="PR00037">
    <property type="entry name" value="HTHLACR"/>
</dbReference>
<evidence type="ECO:0000256" key="3">
    <source>
        <dbReference type="ARBA" id="ARBA00023163"/>
    </source>
</evidence>
<keyword evidence="2" id="KW-0238">DNA-binding</keyword>
<evidence type="ECO:0000259" key="4">
    <source>
        <dbReference type="PROSITE" id="PS51000"/>
    </source>
</evidence>
<dbReference type="SMART" id="SM00420">
    <property type="entry name" value="HTH_DEOR"/>
    <property type="match status" value="1"/>
</dbReference>
<dbReference type="SMART" id="SM01134">
    <property type="entry name" value="DeoRC"/>
    <property type="match status" value="1"/>
</dbReference>
<dbReference type="PROSITE" id="PS00894">
    <property type="entry name" value="HTH_DEOR_1"/>
    <property type="match status" value="1"/>
</dbReference>
<dbReference type="Pfam" id="PF00455">
    <property type="entry name" value="DeoRC"/>
    <property type="match status" value="1"/>
</dbReference>
<dbReference type="PANTHER" id="PTHR30363">
    <property type="entry name" value="HTH-TYPE TRANSCRIPTIONAL REGULATOR SRLR-RELATED"/>
    <property type="match status" value="1"/>
</dbReference>
<feature type="domain" description="HTH deoR-type" evidence="4">
    <location>
        <begin position="11"/>
        <end position="66"/>
    </location>
</feature>
<dbReference type="InterPro" id="IPR018356">
    <property type="entry name" value="Tscrpt_reg_HTH_DeoR_CS"/>
</dbReference>
<dbReference type="GO" id="GO:0003677">
    <property type="term" value="F:DNA binding"/>
    <property type="evidence" value="ECO:0007669"/>
    <property type="project" value="UniProtKB-KW"/>
</dbReference>
<dbReference type="EMBL" id="BONZ01000035">
    <property type="protein sequence ID" value="GIH15581.1"/>
    <property type="molecule type" value="Genomic_DNA"/>
</dbReference>
<keyword evidence="6" id="KW-1185">Reference proteome</keyword>
<dbReference type="InterPro" id="IPR014036">
    <property type="entry name" value="DeoR-like_C"/>
</dbReference>
<protein>
    <submittedName>
        <fullName evidence="5">DeoR family transcriptional regulator</fullName>
    </submittedName>
</protein>
<dbReference type="SUPFAM" id="SSF46785">
    <property type="entry name" value="Winged helix' DNA-binding domain"/>
    <property type="match status" value="1"/>
</dbReference>
<dbReference type="Gene3D" id="1.10.10.10">
    <property type="entry name" value="Winged helix-like DNA-binding domain superfamily/Winged helix DNA-binding domain"/>
    <property type="match status" value="1"/>
</dbReference>
<evidence type="ECO:0000256" key="2">
    <source>
        <dbReference type="ARBA" id="ARBA00023125"/>
    </source>
</evidence>
<dbReference type="InterPro" id="IPR036390">
    <property type="entry name" value="WH_DNA-bd_sf"/>
</dbReference>
<sequence length="268" mass="28292">MKEELLAAALPEERRLQIAAQLRRDARVRVEDLAHQFTVSGETIRRDLQVLEERGVLRRVYGGAVAQEGRSWESAIEERAVAHLDPKRAIAAAAAALVEPGDTVILDVGTTVAETARALPATFSGRALCCSVPTAAELTSRDDVEVHLAGGQLRRADLACVGASAERFLDQFFADRAFVAASGVAAKAGVTADRLDEIPLRQAILRQATETYVLADSTKLGHIAVGRVCALSAVTAVITDSAADPAGVRSLEQAGVRVIVAAPLTGPE</sequence>
<keyword evidence="3" id="KW-0804">Transcription</keyword>
<dbReference type="InterPro" id="IPR037171">
    <property type="entry name" value="NagB/RpiA_transferase-like"/>
</dbReference>
<dbReference type="Proteomes" id="UP000642748">
    <property type="component" value="Unassembled WGS sequence"/>
</dbReference>
<gene>
    <name evidence="5" type="ORF">Raf01_37530</name>
</gene>
<dbReference type="InterPro" id="IPR050313">
    <property type="entry name" value="Carb_Metab_HTH_regulators"/>
</dbReference>
<dbReference type="GO" id="GO:0003700">
    <property type="term" value="F:DNA-binding transcription factor activity"/>
    <property type="evidence" value="ECO:0007669"/>
    <property type="project" value="InterPro"/>
</dbReference>
<dbReference type="AlphaFoldDB" id="A0A8J3VRJ3"/>
<proteinExistence type="predicted"/>
<evidence type="ECO:0000256" key="1">
    <source>
        <dbReference type="ARBA" id="ARBA00023015"/>
    </source>
</evidence>
<keyword evidence="1" id="KW-0805">Transcription regulation</keyword>
<reference evidence="5" key="1">
    <citation type="submission" date="2021-01" db="EMBL/GenBank/DDBJ databases">
        <title>Whole genome shotgun sequence of Rugosimonospora africana NBRC 104875.</title>
        <authorList>
            <person name="Komaki H."/>
            <person name="Tamura T."/>
        </authorList>
    </citation>
    <scope>NUCLEOTIDE SEQUENCE</scope>
    <source>
        <strain evidence="5">NBRC 104875</strain>
    </source>
</reference>
<accession>A0A8J3VRJ3</accession>
<dbReference type="PROSITE" id="PS51000">
    <property type="entry name" value="HTH_DEOR_2"/>
    <property type="match status" value="1"/>
</dbReference>
<dbReference type="PANTHER" id="PTHR30363:SF44">
    <property type="entry name" value="AGA OPERON TRANSCRIPTIONAL REPRESSOR-RELATED"/>
    <property type="match status" value="1"/>
</dbReference>
<dbReference type="Gene3D" id="3.40.50.1360">
    <property type="match status" value="1"/>
</dbReference>
<comment type="caution">
    <text evidence="5">The sequence shown here is derived from an EMBL/GenBank/DDBJ whole genome shotgun (WGS) entry which is preliminary data.</text>
</comment>
<dbReference type="InterPro" id="IPR001034">
    <property type="entry name" value="DeoR_HTH"/>
</dbReference>
<dbReference type="InterPro" id="IPR036388">
    <property type="entry name" value="WH-like_DNA-bd_sf"/>
</dbReference>
<name>A0A8J3VRJ3_9ACTN</name>
<evidence type="ECO:0000313" key="6">
    <source>
        <dbReference type="Proteomes" id="UP000642748"/>
    </source>
</evidence>
<dbReference type="Pfam" id="PF08220">
    <property type="entry name" value="HTH_DeoR"/>
    <property type="match status" value="1"/>
</dbReference>
<dbReference type="SUPFAM" id="SSF100950">
    <property type="entry name" value="NagB/RpiA/CoA transferase-like"/>
    <property type="match status" value="1"/>
</dbReference>
<dbReference type="RefSeq" id="WP_203919206.1">
    <property type="nucleotide sequence ID" value="NZ_BONZ01000035.1"/>
</dbReference>
<organism evidence="5 6">
    <name type="scientific">Rugosimonospora africana</name>
    <dbReference type="NCBI Taxonomy" id="556532"/>
    <lineage>
        <taxon>Bacteria</taxon>
        <taxon>Bacillati</taxon>
        <taxon>Actinomycetota</taxon>
        <taxon>Actinomycetes</taxon>
        <taxon>Micromonosporales</taxon>
        <taxon>Micromonosporaceae</taxon>
        <taxon>Rugosimonospora</taxon>
    </lineage>
</organism>